<reference evidence="2 3" key="2">
    <citation type="submission" date="2024-01" db="EMBL/GenBank/DDBJ databases">
        <authorList>
            <person name="Xie X."/>
        </authorList>
    </citation>
    <scope>NUCLEOTIDE SEQUENCE [LARGE SCALE GENOMIC DNA]</scope>
    <source>
        <strain evidence="2">SCUT-1</strain>
    </source>
</reference>
<proteinExistence type="predicted"/>
<evidence type="ECO:0000259" key="1">
    <source>
        <dbReference type="Pfam" id="PF10099"/>
    </source>
</evidence>
<evidence type="ECO:0000313" key="2">
    <source>
        <dbReference type="EMBL" id="MEB4592190.1"/>
    </source>
</evidence>
<reference evidence="3" key="1">
    <citation type="submission" date="2023-07" db="EMBL/GenBank/DDBJ databases">
        <title>The carbon used by Thiothrix.</title>
        <authorList>
            <person name="Chen L."/>
        </authorList>
    </citation>
    <scope>NUCLEOTIDE SEQUENCE [LARGE SCALE GENOMIC DNA]</scope>
</reference>
<dbReference type="EMBL" id="JAYMYJ010000125">
    <property type="protein sequence ID" value="MEB4592190.1"/>
    <property type="molecule type" value="Genomic_DNA"/>
</dbReference>
<keyword evidence="3" id="KW-1185">Reference proteome</keyword>
<evidence type="ECO:0000313" key="3">
    <source>
        <dbReference type="Proteomes" id="UP001308005"/>
    </source>
</evidence>
<dbReference type="Proteomes" id="UP001308005">
    <property type="component" value="Unassembled WGS sequence"/>
</dbReference>
<comment type="caution">
    <text evidence="2">The sequence shown here is derived from an EMBL/GenBank/DDBJ whole genome shotgun (WGS) entry which is preliminary data.</text>
</comment>
<feature type="domain" description="Anti-sigma K factor RskA C-terminal" evidence="1">
    <location>
        <begin position="19"/>
        <end position="129"/>
    </location>
</feature>
<dbReference type="RefSeq" id="WP_324696349.1">
    <property type="nucleotide sequence ID" value="NZ_JAYMYJ010000125.1"/>
</dbReference>
<accession>A0ABU6CZI3</accession>
<name>A0ABU6CZI3_9GAMM</name>
<organism evidence="2 3">
    <name type="scientific">Candidatus Thiothrix phosphatis</name>
    <dbReference type="NCBI Taxonomy" id="3112415"/>
    <lineage>
        <taxon>Bacteria</taxon>
        <taxon>Pseudomonadati</taxon>
        <taxon>Pseudomonadota</taxon>
        <taxon>Gammaproteobacteria</taxon>
        <taxon>Thiotrichales</taxon>
        <taxon>Thiotrichaceae</taxon>
        <taxon>Thiothrix</taxon>
    </lineage>
</organism>
<gene>
    <name evidence="2" type="ORF">VSS37_14460</name>
</gene>
<dbReference type="Pfam" id="PF10099">
    <property type="entry name" value="RskA_C"/>
    <property type="match status" value="1"/>
</dbReference>
<dbReference type="InterPro" id="IPR018764">
    <property type="entry name" value="RskA_C"/>
</dbReference>
<protein>
    <submittedName>
        <fullName evidence="2">Anti-sigma factor</fullName>
    </submittedName>
</protein>
<sequence>MSMPWSGCAWKKWLSGILLLLLAVGGGLYLSNKCDGVRADAAPADLRQLRETLLADPGSVSGHWLRTLNPQVKDVQGDLVWNSQQQKGVIRIRDLPNPSKGAFYHLWLYDARGDDKPVSGLVLRRGAGREELFALIKVDAPVLEPYKFVLKLEKEGDEENAQVLLMVQP</sequence>